<dbReference type="SUPFAM" id="SSF51316">
    <property type="entry name" value="Mss4-like"/>
    <property type="match status" value="1"/>
</dbReference>
<dbReference type="OrthoDB" id="44061at2759"/>
<name>A0A2T0FFV3_9ASCO</name>
<reference evidence="7 8" key="1">
    <citation type="submission" date="2017-04" db="EMBL/GenBank/DDBJ databases">
        <title>Genome sequencing of [Candida] sorbophila.</title>
        <authorList>
            <person name="Ahn J.O."/>
        </authorList>
    </citation>
    <scope>NUCLEOTIDE SEQUENCE [LARGE SCALE GENOMIC DNA]</scope>
    <source>
        <strain evidence="7 8">DS02</strain>
    </source>
</reference>
<dbReference type="PANTHER" id="PTHR46081">
    <property type="entry name" value="PEPTIDE METHIONINE SULFOXIDE REDUCTASE 2"/>
    <property type="match status" value="1"/>
</dbReference>
<dbReference type="RefSeq" id="XP_024663811.1">
    <property type="nucleotide sequence ID" value="XM_024808043.1"/>
</dbReference>
<comment type="caution">
    <text evidence="7">The sequence shown here is derived from an EMBL/GenBank/DDBJ whole genome shotgun (WGS) entry which is preliminary data.</text>
</comment>
<dbReference type="InterPro" id="IPR002579">
    <property type="entry name" value="Met_Sox_Rdtase_MsrB_dom"/>
</dbReference>
<dbReference type="InterPro" id="IPR028427">
    <property type="entry name" value="Met_Sox_Rdtase_MsrB"/>
</dbReference>
<sequence length="131" mass="14752">MSKITKTAAEWRAILTPDQFRVLREKGTERPYVGKYDKTFKPGVYDCAACGSPLYRSTAKFDSGCGWPAFYEAIPGAITLHKDKSLGMMRTEMTCAKCDGHLGHVFYDEGYKQPTNERHCVNSISLTFKPK</sequence>
<organism evidence="7 8">
    <name type="scientific">Wickerhamiella sorbophila</name>
    <dbReference type="NCBI Taxonomy" id="45607"/>
    <lineage>
        <taxon>Eukaryota</taxon>
        <taxon>Fungi</taxon>
        <taxon>Dikarya</taxon>
        <taxon>Ascomycota</taxon>
        <taxon>Saccharomycotina</taxon>
        <taxon>Dipodascomycetes</taxon>
        <taxon>Dipodascales</taxon>
        <taxon>Trichomonascaceae</taxon>
        <taxon>Wickerhamiella</taxon>
    </lineage>
</organism>
<keyword evidence="8" id="KW-1185">Reference proteome</keyword>
<evidence type="ECO:0000256" key="2">
    <source>
        <dbReference type="ARBA" id="ARBA00022723"/>
    </source>
</evidence>
<evidence type="ECO:0000256" key="1">
    <source>
        <dbReference type="ARBA" id="ARBA00007174"/>
    </source>
</evidence>
<dbReference type="GO" id="GO:0046872">
    <property type="term" value="F:metal ion binding"/>
    <property type="evidence" value="ECO:0007669"/>
    <property type="project" value="UniProtKB-KW"/>
</dbReference>
<dbReference type="EMBL" id="NDIQ01000001">
    <property type="protein sequence ID" value="PRT53865.1"/>
    <property type="molecule type" value="Genomic_DNA"/>
</dbReference>
<feature type="domain" description="MsrB" evidence="6">
    <location>
        <begin position="8"/>
        <end position="131"/>
    </location>
</feature>
<keyword evidence="2 5" id="KW-0479">Metal-binding</keyword>
<evidence type="ECO:0000259" key="6">
    <source>
        <dbReference type="PROSITE" id="PS51790"/>
    </source>
</evidence>
<dbReference type="EC" id="1.8.4.12" evidence="5"/>
<protein>
    <recommendedName>
        <fullName evidence="5">Peptide-methionine (R)-S-oxide reductase</fullName>
        <ecNumber evidence="5">1.8.4.12</ecNumber>
    </recommendedName>
</protein>
<comment type="catalytic activity">
    <reaction evidence="5">
        <text>L-methionyl-[protein] + [thioredoxin]-disulfide + H2O = L-methionyl-(R)-S-oxide-[protein] + [thioredoxin]-dithiol</text>
        <dbReference type="Rhea" id="RHEA:24164"/>
        <dbReference type="Rhea" id="RHEA-COMP:10698"/>
        <dbReference type="Rhea" id="RHEA-COMP:10700"/>
        <dbReference type="Rhea" id="RHEA-COMP:12313"/>
        <dbReference type="Rhea" id="RHEA-COMP:12314"/>
        <dbReference type="ChEBI" id="CHEBI:15377"/>
        <dbReference type="ChEBI" id="CHEBI:16044"/>
        <dbReference type="ChEBI" id="CHEBI:29950"/>
        <dbReference type="ChEBI" id="CHEBI:45764"/>
        <dbReference type="ChEBI" id="CHEBI:50058"/>
        <dbReference type="EC" id="1.8.4.12"/>
    </reaction>
</comment>
<dbReference type="InterPro" id="IPR011057">
    <property type="entry name" value="Mss4-like_sf"/>
</dbReference>
<proteinExistence type="inferred from homology"/>
<comment type="cofactor">
    <cofactor evidence="5">
        <name>Zn(2+)</name>
        <dbReference type="ChEBI" id="CHEBI:29105"/>
    </cofactor>
    <text evidence="5">Binds 1 zinc ion per subunit.</text>
</comment>
<evidence type="ECO:0000256" key="4">
    <source>
        <dbReference type="ARBA" id="ARBA00023002"/>
    </source>
</evidence>
<keyword evidence="4 5" id="KW-0560">Oxidoreductase</keyword>
<dbReference type="PROSITE" id="PS51790">
    <property type="entry name" value="MSRB"/>
    <property type="match status" value="1"/>
</dbReference>
<dbReference type="AlphaFoldDB" id="A0A2T0FFV3"/>
<accession>A0A2T0FFV3</accession>
<dbReference type="NCBIfam" id="TIGR00357">
    <property type="entry name" value="peptide-methionine (R)-S-oxide reductase MsrB"/>
    <property type="match status" value="1"/>
</dbReference>
<dbReference type="GO" id="GO:0030091">
    <property type="term" value="P:protein repair"/>
    <property type="evidence" value="ECO:0007669"/>
    <property type="project" value="InterPro"/>
</dbReference>
<evidence type="ECO:0000313" key="7">
    <source>
        <dbReference type="EMBL" id="PRT53865.1"/>
    </source>
</evidence>
<comment type="similarity">
    <text evidence="1 5">Belongs to the MsrB Met sulfoxide reductase family.</text>
</comment>
<dbReference type="GO" id="GO:0006979">
    <property type="term" value="P:response to oxidative stress"/>
    <property type="evidence" value="ECO:0007669"/>
    <property type="project" value="InterPro"/>
</dbReference>
<keyword evidence="3 5" id="KW-0862">Zinc</keyword>
<dbReference type="Pfam" id="PF01641">
    <property type="entry name" value="SelR"/>
    <property type="match status" value="1"/>
</dbReference>
<dbReference type="FunFam" id="2.170.150.20:FF:000009">
    <property type="entry name" value="Peptide-methionine (R)-S-oxide reductase"/>
    <property type="match status" value="1"/>
</dbReference>
<dbReference type="GeneID" id="36515234"/>
<gene>
    <name evidence="7" type="ORF">B9G98_01485</name>
</gene>
<dbReference type="GO" id="GO:0033743">
    <property type="term" value="F:peptide-methionine (R)-S-oxide reductase activity"/>
    <property type="evidence" value="ECO:0007669"/>
    <property type="project" value="UniProtKB-EC"/>
</dbReference>
<dbReference type="STRING" id="45607.A0A2T0FFV3"/>
<dbReference type="Proteomes" id="UP000238350">
    <property type="component" value="Unassembled WGS sequence"/>
</dbReference>
<evidence type="ECO:0000256" key="5">
    <source>
        <dbReference type="RuleBase" id="RU365044"/>
    </source>
</evidence>
<evidence type="ECO:0000256" key="3">
    <source>
        <dbReference type="ARBA" id="ARBA00022833"/>
    </source>
</evidence>
<evidence type="ECO:0000313" key="8">
    <source>
        <dbReference type="Proteomes" id="UP000238350"/>
    </source>
</evidence>
<dbReference type="Gene3D" id="2.170.150.20">
    <property type="entry name" value="Peptide methionine sulfoxide reductase"/>
    <property type="match status" value="1"/>
</dbReference>
<dbReference type="PANTHER" id="PTHR46081:SF8">
    <property type="entry name" value="PEPTIDE METHIONINE SULFOXIDE REDUCTASE 2"/>
    <property type="match status" value="1"/>
</dbReference>